<evidence type="ECO:0000313" key="1">
    <source>
        <dbReference type="EMBL" id="WOO43625.1"/>
    </source>
</evidence>
<dbReference type="EMBL" id="CP136920">
    <property type="protein sequence ID" value="WOO43625.1"/>
    <property type="molecule type" value="Genomic_DNA"/>
</dbReference>
<protein>
    <recommendedName>
        <fullName evidence="3">Tetratricopeptide repeat protein</fullName>
    </recommendedName>
</protein>
<organism evidence="1 2">
    <name type="scientific">Rubellicoccus peritrichatus</name>
    <dbReference type="NCBI Taxonomy" id="3080537"/>
    <lineage>
        <taxon>Bacteria</taxon>
        <taxon>Pseudomonadati</taxon>
        <taxon>Verrucomicrobiota</taxon>
        <taxon>Opitutia</taxon>
        <taxon>Puniceicoccales</taxon>
        <taxon>Cerasicoccaceae</taxon>
        <taxon>Rubellicoccus</taxon>
    </lineage>
</organism>
<gene>
    <name evidence="1" type="ORF">RZN69_11045</name>
</gene>
<evidence type="ECO:0008006" key="3">
    <source>
        <dbReference type="Google" id="ProtNLM"/>
    </source>
</evidence>
<name>A0AAQ3LDB1_9BACT</name>
<dbReference type="RefSeq" id="WP_317836191.1">
    <property type="nucleotide sequence ID" value="NZ_CP136920.1"/>
</dbReference>
<dbReference type="AlphaFoldDB" id="A0AAQ3LDB1"/>
<evidence type="ECO:0000313" key="2">
    <source>
        <dbReference type="Proteomes" id="UP001304300"/>
    </source>
</evidence>
<dbReference type="KEGG" id="puo:RZN69_11045"/>
<sequence>MRNMVYRKMTFLMRVEIVAFYLLCGALHCISAQGSEMPVLPLNSDRVSNTFKLDTPLRVLGLNNQIQLLRGLQDGQLLLTFPGMEVEAEVMYPISSRDLQLSVILPESYSQTISKIDSGDYQAALVDLEPIAKPLTAFLMISPGRSNFHDVFMRYYSLLVKYGDLPDAVSTSLLMPWSDLSNEYLLNVRYLIYRCIRENDIIALKQLLSLLYANLDEGQFAALAFPVADSLRTINEHELAAMIYGSLASSDDSVIRQRSLLWAGYSQAVSGNTEGARNILDQLGELERSDENYLIYCLAWGRLEYSEGNIRDGLSYLSRAMVLTDVDASFKAELYYLMSIGYRSFGAVDAASRLVSEFEIFYPESPWLEKYRSETLM</sequence>
<reference evidence="1 2" key="1">
    <citation type="submission" date="2023-10" db="EMBL/GenBank/DDBJ databases">
        <title>Rubellicoccus peritrichatus gen. nov., sp. nov., isolated from an algae of coral reef tank.</title>
        <authorList>
            <person name="Luo J."/>
        </authorList>
    </citation>
    <scope>NUCLEOTIDE SEQUENCE [LARGE SCALE GENOMIC DNA]</scope>
    <source>
        <strain evidence="1 2">CR14</strain>
    </source>
</reference>
<accession>A0AAQ3LDB1</accession>
<dbReference type="Proteomes" id="UP001304300">
    <property type="component" value="Chromosome"/>
</dbReference>
<proteinExistence type="predicted"/>
<keyword evidence="2" id="KW-1185">Reference proteome</keyword>